<dbReference type="Pfam" id="PF21550">
    <property type="entry name" value="MTIP_N"/>
    <property type="match status" value="1"/>
</dbReference>
<sequence>MMVHDCLGSCYNDLPQPEVVLSPEDSELNYFLWMPGVQYQPRLQKKLSKLRSITAESEAEVEPISVDQVIQKEELLVKFEAVSSDGRMDLATASNFVRELGATPSQADLVEYCATYGNSITYDQLKELLAVSMYPNETVEYLEKVLLNLSLDNSTIAYKHFEHIMSNYGEPLVAAELSAVKDVLFGSKTAIPCGELAALIK</sequence>
<dbReference type="EMBL" id="JAHBMH010000073">
    <property type="protein sequence ID" value="KAK1933166.1"/>
    <property type="molecule type" value="Genomic_DNA"/>
</dbReference>
<proteinExistence type="predicted"/>
<dbReference type="AlphaFoldDB" id="A0AAD9G7B5"/>
<evidence type="ECO:0000313" key="3">
    <source>
        <dbReference type="Proteomes" id="UP001195914"/>
    </source>
</evidence>
<name>A0AAD9G7B5_BABDI</name>
<evidence type="ECO:0000313" key="2">
    <source>
        <dbReference type="EMBL" id="KAK1933166.1"/>
    </source>
</evidence>
<reference evidence="2" key="1">
    <citation type="journal article" date="2014" name="Nucleic Acids Res.">
        <title>The evolutionary dynamics of variant antigen genes in Babesia reveal a history of genomic innovation underlying host-parasite interaction.</title>
        <authorList>
            <person name="Jackson A.P."/>
            <person name="Otto T.D."/>
            <person name="Darby A."/>
            <person name="Ramaprasad A."/>
            <person name="Xia D."/>
            <person name="Echaide I.E."/>
            <person name="Farber M."/>
            <person name="Gahlot S."/>
            <person name="Gamble J."/>
            <person name="Gupta D."/>
            <person name="Gupta Y."/>
            <person name="Jackson L."/>
            <person name="Malandrin L."/>
            <person name="Malas T.B."/>
            <person name="Moussa E."/>
            <person name="Nair M."/>
            <person name="Reid A.J."/>
            <person name="Sanders M."/>
            <person name="Sharma J."/>
            <person name="Tracey A."/>
            <person name="Quail M.A."/>
            <person name="Weir W."/>
            <person name="Wastling J.M."/>
            <person name="Hall N."/>
            <person name="Willadsen P."/>
            <person name="Lingelbach K."/>
            <person name="Shiels B."/>
            <person name="Tait A."/>
            <person name="Berriman M."/>
            <person name="Allred D.R."/>
            <person name="Pain A."/>
        </authorList>
    </citation>
    <scope>NUCLEOTIDE SEQUENCE</scope>
    <source>
        <strain evidence="2">1802A</strain>
    </source>
</reference>
<evidence type="ECO:0000259" key="1">
    <source>
        <dbReference type="Pfam" id="PF21550"/>
    </source>
</evidence>
<comment type="caution">
    <text evidence="2">The sequence shown here is derived from an EMBL/GenBank/DDBJ whole genome shotgun (WGS) entry which is preliminary data.</text>
</comment>
<dbReference type="Proteomes" id="UP001195914">
    <property type="component" value="Unassembled WGS sequence"/>
</dbReference>
<gene>
    <name evidence="2" type="ORF">X943_002474</name>
</gene>
<keyword evidence="3" id="KW-1185">Reference proteome</keyword>
<accession>A0AAD9G7B5</accession>
<feature type="domain" description="Myosin A tail" evidence="1">
    <location>
        <begin position="67"/>
        <end position="133"/>
    </location>
</feature>
<reference evidence="2" key="2">
    <citation type="submission" date="2021-05" db="EMBL/GenBank/DDBJ databases">
        <authorList>
            <person name="Pain A."/>
        </authorList>
    </citation>
    <scope>NUCLEOTIDE SEQUENCE</scope>
    <source>
        <strain evidence="2">1802A</strain>
    </source>
</reference>
<dbReference type="InterPro" id="IPR049007">
    <property type="entry name" value="MTIP_EFh"/>
</dbReference>
<dbReference type="InterPro" id="IPR011992">
    <property type="entry name" value="EF-hand-dom_pair"/>
</dbReference>
<protein>
    <recommendedName>
        <fullName evidence="1">Myosin A tail domain-containing protein</fullName>
    </recommendedName>
</protein>
<dbReference type="SUPFAM" id="SSF47473">
    <property type="entry name" value="EF-hand"/>
    <property type="match status" value="1"/>
</dbReference>
<dbReference type="Gene3D" id="1.10.238.10">
    <property type="entry name" value="EF-hand"/>
    <property type="match status" value="1"/>
</dbReference>
<organism evidence="2 3">
    <name type="scientific">Babesia divergens</name>
    <dbReference type="NCBI Taxonomy" id="32595"/>
    <lineage>
        <taxon>Eukaryota</taxon>
        <taxon>Sar</taxon>
        <taxon>Alveolata</taxon>
        <taxon>Apicomplexa</taxon>
        <taxon>Aconoidasida</taxon>
        <taxon>Piroplasmida</taxon>
        <taxon>Babesiidae</taxon>
        <taxon>Babesia</taxon>
    </lineage>
</organism>